<dbReference type="Gene3D" id="3.40.33.10">
    <property type="entry name" value="CAP"/>
    <property type="match status" value="1"/>
</dbReference>
<reference evidence="3" key="1">
    <citation type="submission" date="2012-12" db="EMBL/GenBank/DDBJ databases">
        <title>Identification and characterization of a phenylalanine ammonia-lyase gene family in Isatis indigotica Fort.</title>
        <authorList>
            <person name="Liu Q."/>
            <person name="Chen J."/>
            <person name="Zhou X."/>
            <person name="Di P."/>
            <person name="Xiao Y."/>
            <person name="Xuan H."/>
            <person name="Zhang L."/>
            <person name="Chen W."/>
        </authorList>
    </citation>
    <scope>NUCLEOTIDE SEQUENCE</scope>
    <source>
        <tissue evidence="3">Salivary gland</tissue>
    </source>
</reference>
<dbReference type="Pfam" id="PF00188">
    <property type="entry name" value="CAP"/>
    <property type="match status" value="1"/>
</dbReference>
<sequence length="102" mass="12111">MLRKHFEEEAQAKKTPRPNNTNHHFHQLCRKAHNHYRVRHRAPPLKSNTTLHLLAREWARRLAISGRPKKRYAPTGQKASEKISIGRNPAKRPYEQYSKTRQ</sequence>
<evidence type="ECO:0000313" key="3">
    <source>
        <dbReference type="EMBL" id="JAA71215.1"/>
    </source>
</evidence>
<evidence type="ECO:0000256" key="1">
    <source>
        <dbReference type="SAM" id="MobiDB-lite"/>
    </source>
</evidence>
<feature type="compositionally biased region" description="Basic and acidic residues" evidence="1">
    <location>
        <begin position="1"/>
        <end position="12"/>
    </location>
</feature>
<feature type="region of interest" description="Disordered" evidence="1">
    <location>
        <begin position="63"/>
        <end position="102"/>
    </location>
</feature>
<feature type="domain" description="SCP" evidence="2">
    <location>
        <begin position="32"/>
        <end position="83"/>
    </location>
</feature>
<evidence type="ECO:0000259" key="2">
    <source>
        <dbReference type="Pfam" id="PF00188"/>
    </source>
</evidence>
<protein>
    <submittedName>
        <fullName evidence="3">Putative antigen 5 protein</fullName>
    </submittedName>
</protein>
<accession>A0A0K8RJF0</accession>
<name>A0A0K8RJF0_IXORI</name>
<organism evidence="3">
    <name type="scientific">Ixodes ricinus</name>
    <name type="common">Common tick</name>
    <name type="synonym">Acarus ricinus</name>
    <dbReference type="NCBI Taxonomy" id="34613"/>
    <lineage>
        <taxon>Eukaryota</taxon>
        <taxon>Metazoa</taxon>
        <taxon>Ecdysozoa</taxon>
        <taxon>Arthropoda</taxon>
        <taxon>Chelicerata</taxon>
        <taxon>Arachnida</taxon>
        <taxon>Acari</taxon>
        <taxon>Parasitiformes</taxon>
        <taxon>Ixodida</taxon>
        <taxon>Ixodoidea</taxon>
        <taxon>Ixodidae</taxon>
        <taxon>Ixodinae</taxon>
        <taxon>Ixodes</taxon>
    </lineage>
</organism>
<dbReference type="EMBL" id="GADI01002593">
    <property type="protein sequence ID" value="JAA71215.1"/>
    <property type="molecule type" value="mRNA"/>
</dbReference>
<proteinExistence type="evidence at transcript level"/>
<dbReference type="SUPFAM" id="SSF55797">
    <property type="entry name" value="PR-1-like"/>
    <property type="match status" value="1"/>
</dbReference>
<dbReference type="InterPro" id="IPR035940">
    <property type="entry name" value="CAP_sf"/>
</dbReference>
<dbReference type="InterPro" id="IPR014044">
    <property type="entry name" value="CAP_dom"/>
</dbReference>
<feature type="region of interest" description="Disordered" evidence="1">
    <location>
        <begin position="1"/>
        <end position="24"/>
    </location>
</feature>
<dbReference type="AlphaFoldDB" id="A0A0K8RJF0"/>